<dbReference type="SUPFAM" id="SSF110395">
    <property type="entry name" value="CutC-like"/>
    <property type="match status" value="1"/>
</dbReference>
<keyword evidence="4" id="KW-1185">Reference proteome</keyword>
<dbReference type="Gene3D" id="3.20.20.380">
    <property type="entry name" value="Copper homeostasis (CutC) domain"/>
    <property type="match status" value="1"/>
</dbReference>
<evidence type="ECO:0000313" key="4">
    <source>
        <dbReference type="Proteomes" id="UP001303115"/>
    </source>
</evidence>
<dbReference type="PANTHER" id="PTHR12598:SF0">
    <property type="entry name" value="COPPER HOMEOSTASIS PROTEIN CUTC HOMOLOG"/>
    <property type="match status" value="1"/>
</dbReference>
<name>A0AAN6PIV3_9PEZI</name>
<proteinExistence type="inferred from homology"/>
<dbReference type="AlphaFoldDB" id="A0AAN6PIV3"/>
<evidence type="ECO:0000256" key="2">
    <source>
        <dbReference type="ARBA" id="ARBA00019014"/>
    </source>
</evidence>
<evidence type="ECO:0000313" key="3">
    <source>
        <dbReference type="EMBL" id="KAK4041681.1"/>
    </source>
</evidence>
<dbReference type="InterPro" id="IPR005627">
    <property type="entry name" value="CutC-like"/>
</dbReference>
<evidence type="ECO:0000256" key="1">
    <source>
        <dbReference type="ARBA" id="ARBA00007768"/>
    </source>
</evidence>
<comment type="similarity">
    <text evidence="1">Belongs to the CutC family.</text>
</comment>
<comment type="caution">
    <text evidence="3">The sequence shown here is derived from an EMBL/GenBank/DDBJ whole genome shotgun (WGS) entry which is preliminary data.</text>
</comment>
<dbReference type="Pfam" id="PF03932">
    <property type="entry name" value="CutC"/>
    <property type="match status" value="1"/>
</dbReference>
<dbReference type="EMBL" id="MU854353">
    <property type="protein sequence ID" value="KAK4041681.1"/>
    <property type="molecule type" value="Genomic_DNA"/>
</dbReference>
<dbReference type="Proteomes" id="UP001303115">
    <property type="component" value="Unassembled WGS sequence"/>
</dbReference>
<gene>
    <name evidence="3" type="ORF">C8A01DRAFT_45219</name>
</gene>
<reference evidence="4" key="1">
    <citation type="journal article" date="2023" name="Mol. Phylogenet. Evol.">
        <title>Genome-scale phylogeny and comparative genomics of the fungal order Sordariales.</title>
        <authorList>
            <person name="Hensen N."/>
            <person name="Bonometti L."/>
            <person name="Westerberg I."/>
            <person name="Brannstrom I.O."/>
            <person name="Guillou S."/>
            <person name="Cros-Aarteil S."/>
            <person name="Calhoun S."/>
            <person name="Haridas S."/>
            <person name="Kuo A."/>
            <person name="Mondo S."/>
            <person name="Pangilinan J."/>
            <person name="Riley R."/>
            <person name="LaButti K."/>
            <person name="Andreopoulos B."/>
            <person name="Lipzen A."/>
            <person name="Chen C."/>
            <person name="Yan M."/>
            <person name="Daum C."/>
            <person name="Ng V."/>
            <person name="Clum A."/>
            <person name="Steindorff A."/>
            <person name="Ohm R.A."/>
            <person name="Martin F."/>
            <person name="Silar P."/>
            <person name="Natvig D.O."/>
            <person name="Lalanne C."/>
            <person name="Gautier V."/>
            <person name="Ament-Velasquez S.L."/>
            <person name="Kruys A."/>
            <person name="Hutchinson M.I."/>
            <person name="Powell A.J."/>
            <person name="Barry K."/>
            <person name="Miller A.N."/>
            <person name="Grigoriev I.V."/>
            <person name="Debuchy R."/>
            <person name="Gladieux P."/>
            <person name="Hiltunen Thoren M."/>
            <person name="Johannesson H."/>
        </authorList>
    </citation>
    <scope>NUCLEOTIDE SEQUENCE [LARGE SCALE GENOMIC DNA]</scope>
    <source>
        <strain evidence="4">CBS 284.82</strain>
    </source>
</reference>
<accession>A0AAN6PIV3</accession>
<dbReference type="GO" id="GO:0005507">
    <property type="term" value="F:copper ion binding"/>
    <property type="evidence" value="ECO:0007669"/>
    <property type="project" value="TreeGrafter"/>
</dbReference>
<organism evidence="3 4">
    <name type="scientific">Parachaetomium inaequale</name>
    <dbReference type="NCBI Taxonomy" id="2588326"/>
    <lineage>
        <taxon>Eukaryota</taxon>
        <taxon>Fungi</taxon>
        <taxon>Dikarya</taxon>
        <taxon>Ascomycota</taxon>
        <taxon>Pezizomycotina</taxon>
        <taxon>Sordariomycetes</taxon>
        <taxon>Sordariomycetidae</taxon>
        <taxon>Sordariales</taxon>
        <taxon>Chaetomiaceae</taxon>
        <taxon>Parachaetomium</taxon>
    </lineage>
</organism>
<dbReference type="PANTHER" id="PTHR12598">
    <property type="entry name" value="COPPER HOMEOSTASIS PROTEIN CUTC"/>
    <property type="match status" value="1"/>
</dbReference>
<dbReference type="InterPro" id="IPR036822">
    <property type="entry name" value="CutC-like_dom_sf"/>
</dbReference>
<protein>
    <recommendedName>
        <fullName evidence="2">Copper homeostasis protein cutC homolog</fullName>
    </recommendedName>
</protein>
<sequence>MVPGGCPRLEVPIFGPGDGLTAVSLGASRLELNQAGSYAVGGTTPTLPELTALLSSLDSESIYRPTIRIMIRPRGPPPPSSLGAPNTPQDFIYTPTEFSTMASSITEFTASGLPSPHHGDGFVFGVLCHNPTTGKVELDVERNKKLVELAGQAGLKCVLHRAVDELLSDDEGDVGGVMEGVRGCGFEGVLTSGGKGDAVGNLEGLRGVGVEVIVGGGVRRGNLRGLVEGLRGGEGGGRFDEEEARGLAEGLRELRVVLLCEG</sequence>